<accession>A0A9P7S1M1</accession>
<comment type="function">
    <text evidence="5">Component of the RIX1 complex required for processing of ITS2 sequences from 35S pre-rRNA.</text>
</comment>
<comment type="subcellular location">
    <subcellularLocation>
        <location evidence="5">Nucleus</location>
    </subcellularLocation>
</comment>
<dbReference type="PANTHER" id="PTHR18763:SF0">
    <property type="entry name" value="WD REPEAT-CONTAINING PROTEIN 18"/>
    <property type="match status" value="1"/>
</dbReference>
<dbReference type="GO" id="GO:0006364">
    <property type="term" value="P:rRNA processing"/>
    <property type="evidence" value="ECO:0007669"/>
    <property type="project" value="UniProtKB-UniRule"/>
</dbReference>
<keyword evidence="3" id="KW-0677">Repeat</keyword>
<evidence type="ECO:0000256" key="5">
    <source>
        <dbReference type="RuleBase" id="RU369067"/>
    </source>
</evidence>
<proteinExistence type="inferred from homology"/>
<comment type="caution">
    <text evidence="7">The sequence shown here is derived from an EMBL/GenBank/DDBJ whole genome shotgun (WGS) entry which is preliminary data.</text>
</comment>
<evidence type="ECO:0000313" key="7">
    <source>
        <dbReference type="EMBL" id="KAG7093749.1"/>
    </source>
</evidence>
<name>A0A9P7S1M1_9AGAR</name>
<dbReference type="PANTHER" id="PTHR18763">
    <property type="entry name" value="WD-REPEAT PROTEIN 18"/>
    <property type="match status" value="1"/>
</dbReference>
<organism evidence="7 8">
    <name type="scientific">Marasmius oreades</name>
    <name type="common">fairy-ring Marasmius</name>
    <dbReference type="NCBI Taxonomy" id="181124"/>
    <lineage>
        <taxon>Eukaryota</taxon>
        <taxon>Fungi</taxon>
        <taxon>Dikarya</taxon>
        <taxon>Basidiomycota</taxon>
        <taxon>Agaricomycotina</taxon>
        <taxon>Agaricomycetes</taxon>
        <taxon>Agaricomycetidae</taxon>
        <taxon>Agaricales</taxon>
        <taxon>Marasmiineae</taxon>
        <taxon>Marasmiaceae</taxon>
        <taxon>Marasmius</taxon>
    </lineage>
</organism>
<reference evidence="7" key="1">
    <citation type="journal article" date="2021" name="Genome Biol. Evol.">
        <title>The assembled and annotated genome of the fairy-ring fungus Marasmius oreades.</title>
        <authorList>
            <person name="Hiltunen M."/>
            <person name="Ament-Velasquez S.L."/>
            <person name="Johannesson H."/>
        </authorList>
    </citation>
    <scope>NUCLEOTIDE SEQUENCE</scope>
    <source>
        <strain evidence="7">03SP1</strain>
    </source>
</reference>
<dbReference type="Gene3D" id="2.130.10.10">
    <property type="entry name" value="YVTN repeat-like/Quinoprotein amine dehydrogenase"/>
    <property type="match status" value="2"/>
</dbReference>
<dbReference type="OrthoDB" id="756370at2759"/>
<evidence type="ECO:0000256" key="2">
    <source>
        <dbReference type="ARBA" id="ARBA00022574"/>
    </source>
</evidence>
<evidence type="ECO:0000256" key="1">
    <source>
        <dbReference type="ARBA" id="ARBA00010143"/>
    </source>
</evidence>
<feature type="compositionally biased region" description="Basic and acidic residues" evidence="6">
    <location>
        <begin position="330"/>
        <end position="340"/>
    </location>
</feature>
<evidence type="ECO:0000256" key="4">
    <source>
        <dbReference type="PROSITE-ProRule" id="PRU00221"/>
    </source>
</evidence>
<keyword evidence="5" id="KW-0539">Nucleus</keyword>
<dbReference type="SMART" id="SM00320">
    <property type="entry name" value="WD40"/>
    <property type="match status" value="3"/>
</dbReference>
<dbReference type="PROSITE" id="PS50082">
    <property type="entry name" value="WD_REPEATS_2"/>
    <property type="match status" value="1"/>
</dbReference>
<dbReference type="RefSeq" id="XP_043010219.1">
    <property type="nucleotide sequence ID" value="XM_043152133.1"/>
</dbReference>
<sequence length="340" mass="37658">MFSRLIDEDLQNDLPLSLFSLSDHTLPVTDIICGVGAFPSCRILTASVDHSVKLWDLAEKSLLTTFMFPQVISSLAWDVTERLFFAASSDGSIYQMNLFREREAVGGGGVSDVVHATDETRNERLITVEDPVTCMVISMSSSLLVGTSSGLIHIYDIPTHQLMRTITTHKGFSIAYLSTMLKPVDLIGHISLTMDVGGSADANNVIPIRPVVAFQRIRDVKTRDLHEVSMLLPMRDHGYRDETTFYSEEAVVHDQSYFLQTSASQERGQDTVALQSRVTDLEAELSLLRGQLGQAKGVNNHMWENVVQRLIGQVKVKGVDGTSTNTNVDDSERVRKLGRS</sequence>
<keyword evidence="2 4" id="KW-0853">WD repeat</keyword>
<dbReference type="SUPFAM" id="SSF50978">
    <property type="entry name" value="WD40 repeat-like"/>
    <property type="match status" value="1"/>
</dbReference>
<dbReference type="KEGG" id="more:E1B28_007400"/>
<feature type="repeat" description="WD" evidence="4">
    <location>
        <begin position="43"/>
        <end position="65"/>
    </location>
</feature>
<comment type="similarity">
    <text evidence="1 5">Belongs to the WD repeat IPI3/WDR18 family.</text>
</comment>
<dbReference type="GeneID" id="66076476"/>
<comment type="subunit">
    <text evidence="5">Component of the RIX1 complex, composed of IPI1, RIX1/IPI2 and IPI3 in a 1:2:2 stoichiometry. The complex interacts (via RIX1) with MDN1 (via its hexameric AAA ATPase ring) and the pre-60S ribosome particles.</text>
</comment>
<dbReference type="EMBL" id="CM032184">
    <property type="protein sequence ID" value="KAG7093749.1"/>
    <property type="molecule type" value="Genomic_DNA"/>
</dbReference>
<keyword evidence="5" id="KW-0698">rRNA processing</keyword>
<evidence type="ECO:0000256" key="3">
    <source>
        <dbReference type="ARBA" id="ARBA00022737"/>
    </source>
</evidence>
<gene>
    <name evidence="7" type="ORF">E1B28_007400</name>
</gene>
<dbReference type="GO" id="GO:0120330">
    <property type="term" value="C:rixosome complex"/>
    <property type="evidence" value="ECO:0007669"/>
    <property type="project" value="UniProtKB-UniRule"/>
</dbReference>
<dbReference type="InterPro" id="IPR015943">
    <property type="entry name" value="WD40/YVTN_repeat-like_dom_sf"/>
</dbReference>
<dbReference type="Pfam" id="PF00400">
    <property type="entry name" value="WD40"/>
    <property type="match status" value="1"/>
</dbReference>
<dbReference type="InterPro" id="IPR045227">
    <property type="entry name" value="WDR18/Ipi3/RID3"/>
</dbReference>
<dbReference type="InterPro" id="IPR001680">
    <property type="entry name" value="WD40_rpt"/>
</dbReference>
<feature type="region of interest" description="Disordered" evidence="6">
    <location>
        <begin position="320"/>
        <end position="340"/>
    </location>
</feature>
<protein>
    <recommendedName>
        <fullName evidence="5">Pre-rRNA-processing protein IPI3</fullName>
    </recommendedName>
</protein>
<dbReference type="GO" id="GO:0006261">
    <property type="term" value="P:DNA-templated DNA replication"/>
    <property type="evidence" value="ECO:0007669"/>
    <property type="project" value="TreeGrafter"/>
</dbReference>
<dbReference type="GO" id="GO:0005656">
    <property type="term" value="C:nuclear pre-replicative complex"/>
    <property type="evidence" value="ECO:0007669"/>
    <property type="project" value="TreeGrafter"/>
</dbReference>
<dbReference type="AlphaFoldDB" id="A0A9P7S1M1"/>
<evidence type="ECO:0000313" key="8">
    <source>
        <dbReference type="Proteomes" id="UP001049176"/>
    </source>
</evidence>
<dbReference type="Proteomes" id="UP001049176">
    <property type="component" value="Chromosome 4"/>
</dbReference>
<keyword evidence="8" id="KW-1185">Reference proteome</keyword>
<evidence type="ECO:0000256" key="6">
    <source>
        <dbReference type="SAM" id="MobiDB-lite"/>
    </source>
</evidence>
<dbReference type="InterPro" id="IPR036322">
    <property type="entry name" value="WD40_repeat_dom_sf"/>
</dbReference>